<dbReference type="InterPro" id="IPR036291">
    <property type="entry name" value="NAD(P)-bd_dom_sf"/>
</dbReference>
<evidence type="ECO:0000313" key="2">
    <source>
        <dbReference type="EMBL" id="QUT46653.1"/>
    </source>
</evidence>
<dbReference type="Pfam" id="PF01370">
    <property type="entry name" value="Epimerase"/>
    <property type="match status" value="1"/>
</dbReference>
<dbReference type="PANTHER" id="PTHR43245:SF13">
    <property type="entry name" value="UDP-D-APIOSE_UDP-D-XYLOSE SYNTHASE 2"/>
    <property type="match status" value="1"/>
</dbReference>
<proteinExistence type="predicted"/>
<dbReference type="Gene3D" id="3.40.50.720">
    <property type="entry name" value="NAD(P)-binding Rossmann-like Domain"/>
    <property type="match status" value="1"/>
</dbReference>
<accession>A0A415S0I0</accession>
<dbReference type="InterPro" id="IPR050177">
    <property type="entry name" value="Lipid_A_modif_metabolic_enz"/>
</dbReference>
<dbReference type="Proteomes" id="UP000679226">
    <property type="component" value="Chromosome"/>
</dbReference>
<dbReference type="SUPFAM" id="SSF51735">
    <property type="entry name" value="NAD(P)-binding Rossmann-fold domains"/>
    <property type="match status" value="1"/>
</dbReference>
<dbReference type="KEGG" id="beg:INE88_03488"/>
<dbReference type="AlphaFoldDB" id="A0A415S0I0"/>
<name>A0A415S0I0_9BACE</name>
<dbReference type="RefSeq" id="WP_118034021.1">
    <property type="nucleotide sequence ID" value="NZ_CP072227.1"/>
</dbReference>
<sequence length="313" mass="35668">MKHSCIITGATGYIGSHLVKYLLEQGWEVRIISQPEFGYANIEDVKDKIHIFEYDHDINSLINYFRSVNAEVVFHLAAAVITDYKPEQVSILIQSNIQFGTEILEAMKYSSTRLFVSTGSYWQNCNSDIYNPVDLYAATKEAFEKILQYYVDAHLFRAITLRLFDVYGEDDQRPKLLNLLKEIAGTDKSIDMSPGSQYLDIVHISDVCSAYLKAFEYLVTNNDISNGIYGVYTGNRLTLKQIVVEFEKVMDKKIKVNWGSRPYKKREVMNPTTVYSQLPNWHPSVKPLNGLALFNNSGGVICKYLCSNLNFAA</sequence>
<reference evidence="2" key="1">
    <citation type="journal article" date="2021" name="PLoS Genet.">
        <title>Mobile Type VI secretion system loci of the gut Bacteroidales display extensive intra-ecosystem transfer, multi-species spread and geographical clustering.</title>
        <authorList>
            <person name="Garcia-Bayona L."/>
            <person name="Coyne M.J."/>
            <person name="Comstock L.E."/>
        </authorList>
    </citation>
    <scope>NUCLEOTIDE SEQUENCE</scope>
    <source>
        <strain evidence="2">CL11T00C20</strain>
    </source>
</reference>
<feature type="domain" description="NAD-dependent epimerase/dehydratase" evidence="1">
    <location>
        <begin position="6"/>
        <end position="217"/>
    </location>
</feature>
<dbReference type="InterPro" id="IPR001509">
    <property type="entry name" value="Epimerase_deHydtase"/>
</dbReference>
<gene>
    <name evidence="2" type="primary">rfbJ</name>
    <name evidence="2" type="ORF">INE88_03488</name>
</gene>
<protein>
    <submittedName>
        <fullName evidence="2">CDP-abequose synthase</fullName>
        <ecNumber evidence="2">1.1.1.341</ecNumber>
    </submittedName>
</protein>
<dbReference type="EC" id="1.1.1.341" evidence="2"/>
<dbReference type="CDD" id="cd08946">
    <property type="entry name" value="SDR_e"/>
    <property type="match status" value="1"/>
</dbReference>
<organism evidence="2 3">
    <name type="scientific">Bacteroides eggerthii</name>
    <dbReference type="NCBI Taxonomy" id="28111"/>
    <lineage>
        <taxon>Bacteria</taxon>
        <taxon>Pseudomonadati</taxon>
        <taxon>Bacteroidota</taxon>
        <taxon>Bacteroidia</taxon>
        <taxon>Bacteroidales</taxon>
        <taxon>Bacteroidaceae</taxon>
        <taxon>Bacteroides</taxon>
    </lineage>
</organism>
<dbReference type="PANTHER" id="PTHR43245">
    <property type="entry name" value="BIFUNCTIONAL POLYMYXIN RESISTANCE PROTEIN ARNA"/>
    <property type="match status" value="1"/>
</dbReference>
<evidence type="ECO:0000313" key="3">
    <source>
        <dbReference type="Proteomes" id="UP000679226"/>
    </source>
</evidence>
<dbReference type="EMBL" id="CP072227">
    <property type="protein sequence ID" value="QUT46653.1"/>
    <property type="molecule type" value="Genomic_DNA"/>
</dbReference>
<evidence type="ECO:0000259" key="1">
    <source>
        <dbReference type="Pfam" id="PF01370"/>
    </source>
</evidence>
<dbReference type="GO" id="GO:0016491">
    <property type="term" value="F:oxidoreductase activity"/>
    <property type="evidence" value="ECO:0007669"/>
    <property type="project" value="UniProtKB-KW"/>
</dbReference>
<keyword evidence="2" id="KW-0560">Oxidoreductase</keyword>